<reference evidence="5 6" key="1">
    <citation type="submission" date="2022-10" db="EMBL/GenBank/DDBJ databases">
        <title>The complete genomes of actinobacterial strains from the NBC collection.</title>
        <authorList>
            <person name="Joergensen T.S."/>
            <person name="Alvarez Arevalo M."/>
            <person name="Sterndorff E.B."/>
            <person name="Faurdal D."/>
            <person name="Vuksanovic O."/>
            <person name="Mourched A.-S."/>
            <person name="Charusanti P."/>
            <person name="Shaw S."/>
            <person name="Blin K."/>
            <person name="Weber T."/>
        </authorList>
    </citation>
    <scope>NUCLEOTIDE SEQUENCE [LARGE SCALE GENOMIC DNA]</scope>
    <source>
        <strain evidence="5 6">NBC 01753</strain>
    </source>
</reference>
<dbReference type="Gene3D" id="1.10.10.10">
    <property type="entry name" value="Winged helix-like DNA-binding domain superfamily/Winged helix DNA-binding domain"/>
    <property type="match status" value="1"/>
</dbReference>
<dbReference type="SUPFAM" id="SSF64288">
    <property type="entry name" value="Chorismate lyase-like"/>
    <property type="match status" value="1"/>
</dbReference>
<dbReference type="InterPro" id="IPR050679">
    <property type="entry name" value="Bact_HTH_transcr_reg"/>
</dbReference>
<dbReference type="InterPro" id="IPR036388">
    <property type="entry name" value="WH-like_DNA-bd_sf"/>
</dbReference>
<dbReference type="SUPFAM" id="SSF46785">
    <property type="entry name" value="Winged helix' DNA-binding domain"/>
    <property type="match status" value="1"/>
</dbReference>
<evidence type="ECO:0000256" key="1">
    <source>
        <dbReference type="ARBA" id="ARBA00023015"/>
    </source>
</evidence>
<dbReference type="InterPro" id="IPR036390">
    <property type="entry name" value="WH_DNA-bd_sf"/>
</dbReference>
<evidence type="ECO:0000313" key="5">
    <source>
        <dbReference type="EMBL" id="WSD07833.1"/>
    </source>
</evidence>
<gene>
    <name evidence="5" type="ORF">OIE73_20230</name>
</gene>
<accession>A0ABZ1GQW5</accession>
<keyword evidence="3" id="KW-0804">Transcription</keyword>
<evidence type="ECO:0000256" key="2">
    <source>
        <dbReference type="ARBA" id="ARBA00023125"/>
    </source>
</evidence>
<name>A0ABZ1GQW5_9ACTN</name>
<feature type="domain" description="HTH gntR-type" evidence="4">
    <location>
        <begin position="9"/>
        <end position="77"/>
    </location>
</feature>
<dbReference type="Pfam" id="PF07702">
    <property type="entry name" value="UTRA"/>
    <property type="match status" value="1"/>
</dbReference>
<evidence type="ECO:0000256" key="3">
    <source>
        <dbReference type="ARBA" id="ARBA00023163"/>
    </source>
</evidence>
<dbReference type="SMART" id="SM00345">
    <property type="entry name" value="HTH_GNTR"/>
    <property type="match status" value="1"/>
</dbReference>
<dbReference type="PRINTS" id="PR00035">
    <property type="entry name" value="HTHGNTR"/>
</dbReference>
<dbReference type="Pfam" id="PF00392">
    <property type="entry name" value="GntR"/>
    <property type="match status" value="1"/>
</dbReference>
<dbReference type="InterPro" id="IPR000524">
    <property type="entry name" value="Tscrpt_reg_HTH_GntR"/>
</dbReference>
<dbReference type="Proteomes" id="UP001335325">
    <property type="component" value="Chromosome"/>
</dbReference>
<keyword evidence="1" id="KW-0805">Transcription regulation</keyword>
<dbReference type="PROSITE" id="PS50949">
    <property type="entry name" value="HTH_GNTR"/>
    <property type="match status" value="1"/>
</dbReference>
<evidence type="ECO:0000313" key="6">
    <source>
        <dbReference type="Proteomes" id="UP001335325"/>
    </source>
</evidence>
<dbReference type="Gene3D" id="3.40.1410.10">
    <property type="entry name" value="Chorismate lyase-like"/>
    <property type="match status" value="1"/>
</dbReference>
<proteinExistence type="predicted"/>
<evidence type="ECO:0000259" key="4">
    <source>
        <dbReference type="PROSITE" id="PS50949"/>
    </source>
</evidence>
<dbReference type="InterPro" id="IPR028978">
    <property type="entry name" value="Chorismate_lyase_/UTRA_dom_sf"/>
</dbReference>
<dbReference type="InterPro" id="IPR011663">
    <property type="entry name" value="UTRA"/>
</dbReference>
<dbReference type="RefSeq" id="WP_326753826.1">
    <property type="nucleotide sequence ID" value="NZ_CP109134.1"/>
</dbReference>
<dbReference type="CDD" id="cd07377">
    <property type="entry name" value="WHTH_GntR"/>
    <property type="match status" value="1"/>
</dbReference>
<dbReference type="GeneID" id="91544947"/>
<sequence length="261" mass="28880">MATTDDDRRPKYQRIADSLREAIQSGDYGPGDRLPGENDLMTTHGVARMTARQALSVLRDEGVAEARKGAGVFVRAFRPIRRRSIERLARDQWGNGRSIWSADIENRALEVDRITVSEETAPDRISTVLNLTADETTCVRRRRFVLDGKPVLLATSYLPIPLVAGSAITQEDTGPGGTYARLAELGYEPVHFREEIRSRMPSKDEVAQLAMSAGTPVILICRTAYTDTGHPVEVNEMTLDAASYVLEYDFDANPRTTPTNG</sequence>
<dbReference type="PANTHER" id="PTHR44846">
    <property type="entry name" value="MANNOSYL-D-GLYCERATE TRANSPORT/METABOLISM SYSTEM REPRESSOR MNGR-RELATED"/>
    <property type="match status" value="1"/>
</dbReference>
<protein>
    <submittedName>
        <fullName evidence="5">GntR family transcriptional regulator</fullName>
    </submittedName>
</protein>
<dbReference type="EMBL" id="CP109134">
    <property type="protein sequence ID" value="WSD07833.1"/>
    <property type="molecule type" value="Genomic_DNA"/>
</dbReference>
<dbReference type="PANTHER" id="PTHR44846:SF17">
    <property type="entry name" value="GNTR-FAMILY TRANSCRIPTIONAL REGULATOR"/>
    <property type="match status" value="1"/>
</dbReference>
<organism evidence="5 6">
    <name type="scientific">Streptomyces hirsutus</name>
    <dbReference type="NCBI Taxonomy" id="35620"/>
    <lineage>
        <taxon>Bacteria</taxon>
        <taxon>Bacillati</taxon>
        <taxon>Actinomycetota</taxon>
        <taxon>Actinomycetes</taxon>
        <taxon>Kitasatosporales</taxon>
        <taxon>Streptomycetaceae</taxon>
        <taxon>Streptomyces</taxon>
    </lineage>
</organism>
<keyword evidence="2" id="KW-0238">DNA-binding</keyword>
<dbReference type="SMART" id="SM00866">
    <property type="entry name" value="UTRA"/>
    <property type="match status" value="1"/>
</dbReference>
<keyword evidence="6" id="KW-1185">Reference proteome</keyword>